<reference evidence="8" key="1">
    <citation type="journal article" date="2020" name="mSystems">
        <title>Genome- and Community-Level Interaction Insights into Carbon Utilization and Element Cycling Functions of Hydrothermarchaeota in Hydrothermal Sediment.</title>
        <authorList>
            <person name="Zhou Z."/>
            <person name="Liu Y."/>
            <person name="Xu W."/>
            <person name="Pan J."/>
            <person name="Luo Z.H."/>
            <person name="Li M."/>
        </authorList>
    </citation>
    <scope>NUCLEOTIDE SEQUENCE [LARGE SCALE GENOMIC DNA]</scope>
    <source>
        <strain evidence="8">SpSt-477</strain>
    </source>
</reference>
<feature type="active site" evidence="4">
    <location>
        <position position="38"/>
    </location>
</feature>
<dbReference type="InterPro" id="IPR017968">
    <property type="entry name" value="Acylphosphatase_CS"/>
</dbReference>
<keyword evidence="4 5" id="KW-0378">Hydrolase</keyword>
<organism evidence="8">
    <name type="scientific">Desulfatirhabdium butyrativorans</name>
    <dbReference type="NCBI Taxonomy" id="340467"/>
    <lineage>
        <taxon>Bacteria</taxon>
        <taxon>Pseudomonadati</taxon>
        <taxon>Thermodesulfobacteriota</taxon>
        <taxon>Desulfobacteria</taxon>
        <taxon>Desulfobacterales</taxon>
        <taxon>Desulfatirhabdiaceae</taxon>
        <taxon>Desulfatirhabdium</taxon>
    </lineage>
</organism>
<name>A0A7C4ML70_9BACT</name>
<dbReference type="InterPro" id="IPR001792">
    <property type="entry name" value="Acylphosphatase-like_dom"/>
</dbReference>
<feature type="domain" description="Acylphosphatase-like" evidence="7">
    <location>
        <begin position="5"/>
        <end position="92"/>
    </location>
</feature>
<dbReference type="GO" id="GO:0003998">
    <property type="term" value="F:acylphosphatase activity"/>
    <property type="evidence" value="ECO:0007669"/>
    <property type="project" value="UniProtKB-EC"/>
</dbReference>
<evidence type="ECO:0000256" key="5">
    <source>
        <dbReference type="RuleBase" id="RU000553"/>
    </source>
</evidence>
<dbReference type="Pfam" id="PF00708">
    <property type="entry name" value="Acylphosphatase"/>
    <property type="match status" value="1"/>
</dbReference>
<dbReference type="EC" id="3.6.1.7" evidence="2 4"/>
<dbReference type="PROSITE" id="PS00150">
    <property type="entry name" value="ACYLPHOSPHATASE_1"/>
    <property type="match status" value="1"/>
</dbReference>
<proteinExistence type="inferred from homology"/>
<comment type="similarity">
    <text evidence="1 6">Belongs to the acylphosphatase family.</text>
</comment>
<evidence type="ECO:0000256" key="1">
    <source>
        <dbReference type="ARBA" id="ARBA00005614"/>
    </source>
</evidence>
<dbReference type="Gene3D" id="3.30.70.100">
    <property type="match status" value="1"/>
</dbReference>
<accession>A0A7C4ML70</accession>
<evidence type="ECO:0000256" key="4">
    <source>
        <dbReference type="PROSITE-ProRule" id="PRU00520"/>
    </source>
</evidence>
<dbReference type="EMBL" id="DSUH01000096">
    <property type="protein sequence ID" value="HGU32062.1"/>
    <property type="molecule type" value="Genomic_DNA"/>
</dbReference>
<dbReference type="PRINTS" id="PR00112">
    <property type="entry name" value="ACYLPHPHTASE"/>
</dbReference>
<protein>
    <recommendedName>
        <fullName evidence="2 4">Acylphosphatase</fullName>
        <ecNumber evidence="2 4">3.6.1.7</ecNumber>
    </recommendedName>
</protein>
<evidence type="ECO:0000256" key="2">
    <source>
        <dbReference type="ARBA" id="ARBA00012150"/>
    </source>
</evidence>
<evidence type="ECO:0000259" key="7">
    <source>
        <dbReference type="PROSITE" id="PS51160"/>
    </source>
</evidence>
<dbReference type="PROSITE" id="PS00151">
    <property type="entry name" value="ACYLPHOSPHATASE_2"/>
    <property type="match status" value="1"/>
</dbReference>
<dbReference type="InterPro" id="IPR020456">
    <property type="entry name" value="Acylphosphatase"/>
</dbReference>
<comment type="catalytic activity">
    <reaction evidence="3 4 5">
        <text>an acyl phosphate + H2O = a carboxylate + phosphate + H(+)</text>
        <dbReference type="Rhea" id="RHEA:14965"/>
        <dbReference type="ChEBI" id="CHEBI:15377"/>
        <dbReference type="ChEBI" id="CHEBI:15378"/>
        <dbReference type="ChEBI" id="CHEBI:29067"/>
        <dbReference type="ChEBI" id="CHEBI:43474"/>
        <dbReference type="ChEBI" id="CHEBI:59918"/>
        <dbReference type="EC" id="3.6.1.7"/>
    </reaction>
</comment>
<dbReference type="PROSITE" id="PS51160">
    <property type="entry name" value="ACYLPHOSPHATASE_3"/>
    <property type="match status" value="1"/>
</dbReference>
<feature type="active site" evidence="4">
    <location>
        <position position="20"/>
    </location>
</feature>
<dbReference type="SUPFAM" id="SSF54975">
    <property type="entry name" value="Acylphosphatase/BLUF domain-like"/>
    <property type="match status" value="1"/>
</dbReference>
<gene>
    <name evidence="8" type="ORF">ENS29_04310</name>
</gene>
<evidence type="ECO:0000313" key="8">
    <source>
        <dbReference type="EMBL" id="HGU32062.1"/>
    </source>
</evidence>
<evidence type="ECO:0000256" key="3">
    <source>
        <dbReference type="ARBA" id="ARBA00047645"/>
    </source>
</evidence>
<evidence type="ECO:0000256" key="6">
    <source>
        <dbReference type="RuleBase" id="RU004168"/>
    </source>
</evidence>
<dbReference type="PANTHER" id="PTHR47268">
    <property type="entry name" value="ACYLPHOSPHATASE"/>
    <property type="match status" value="1"/>
</dbReference>
<dbReference type="AlphaFoldDB" id="A0A7C4ML70"/>
<comment type="caution">
    <text evidence="8">The sequence shown here is derived from an EMBL/GenBank/DDBJ whole genome shotgun (WGS) entry which is preliminary data.</text>
</comment>
<dbReference type="PANTHER" id="PTHR47268:SF4">
    <property type="entry name" value="ACYLPHOSPHATASE"/>
    <property type="match status" value="1"/>
</dbReference>
<sequence length="94" mass="10948">MEQMRVRVRITGRVQGVYFRAETQNAAQQIGVTGWVRNLRDGSVEAVFEGEAHRVRDMVAWCWKGSPFSRVDDVEVIEEPYQNEFQDFRVLRSA</sequence>
<dbReference type="InterPro" id="IPR036046">
    <property type="entry name" value="Acylphosphatase-like_dom_sf"/>
</dbReference>